<dbReference type="InterPro" id="IPR042215">
    <property type="entry name" value="CarD-like_C"/>
</dbReference>
<dbReference type="AlphaFoldDB" id="A0A4U0FAJ7"/>
<dbReference type="GO" id="GO:0009303">
    <property type="term" value="P:rRNA transcription"/>
    <property type="evidence" value="ECO:0007669"/>
    <property type="project" value="TreeGrafter"/>
</dbReference>
<evidence type="ECO:0000313" key="3">
    <source>
        <dbReference type="Proteomes" id="UP000309673"/>
    </source>
</evidence>
<reference evidence="2 3" key="1">
    <citation type="submission" date="2019-04" db="EMBL/GenBank/DDBJ databases">
        <title>Cohnella sp. nov., isolated from soil.</title>
        <authorList>
            <person name="Kim W."/>
        </authorList>
    </citation>
    <scope>NUCLEOTIDE SEQUENCE [LARGE SCALE GENOMIC DNA]</scope>
    <source>
        <strain evidence="2 3">CAU 1483</strain>
    </source>
</reference>
<dbReference type="PANTHER" id="PTHR38447:SF1">
    <property type="entry name" value="RNA POLYMERASE-BINDING TRANSCRIPTION FACTOR CARD"/>
    <property type="match status" value="1"/>
</dbReference>
<dbReference type="EMBL" id="SUPK01000005">
    <property type="protein sequence ID" value="TJY41765.1"/>
    <property type="molecule type" value="Genomic_DNA"/>
</dbReference>
<dbReference type="SUPFAM" id="SSF141259">
    <property type="entry name" value="CarD-like"/>
    <property type="match status" value="1"/>
</dbReference>
<dbReference type="PANTHER" id="PTHR38447">
    <property type="entry name" value="TRANSCRIPTION FACTOR YDEB-RELATED"/>
    <property type="match status" value="1"/>
</dbReference>
<dbReference type="Pfam" id="PF02559">
    <property type="entry name" value="CarD_TRCF_RID"/>
    <property type="match status" value="1"/>
</dbReference>
<gene>
    <name evidence="2" type="ORF">E5161_11200</name>
</gene>
<organism evidence="2 3">
    <name type="scientific">Cohnella pontilimi</name>
    <dbReference type="NCBI Taxonomy" id="2564100"/>
    <lineage>
        <taxon>Bacteria</taxon>
        <taxon>Bacillati</taxon>
        <taxon>Bacillota</taxon>
        <taxon>Bacilli</taxon>
        <taxon>Bacillales</taxon>
        <taxon>Paenibacillaceae</taxon>
        <taxon>Cohnella</taxon>
    </lineage>
</organism>
<dbReference type="Proteomes" id="UP000309673">
    <property type="component" value="Unassembled WGS sequence"/>
</dbReference>
<dbReference type="InterPro" id="IPR052531">
    <property type="entry name" value="CarD-like_regulator"/>
</dbReference>
<sequence>MFGVGDLIIYSGHGVCRIDNISVKTISGVSKSYYDLHPLSGGKLKISIPVDNKSVLMLDLIHRDEAEEIIESFRLPGITWIEKNNERYQTYSNIVNSGNRKEIAKVANTLMRKKHVAESNNKKLGSHDQHLLTSIQSILFNEMAISFGTTYEAILDKVNRKMTQNQNL</sequence>
<accession>A0A4U0FAJ7</accession>
<keyword evidence="3" id="KW-1185">Reference proteome</keyword>
<dbReference type="Gene3D" id="2.40.10.170">
    <property type="match status" value="1"/>
</dbReference>
<feature type="domain" description="CarD-like/TRCF RNAP-interacting" evidence="1">
    <location>
        <begin position="1"/>
        <end position="111"/>
    </location>
</feature>
<protein>
    <submittedName>
        <fullName evidence="2">CarD family transcriptional regulator</fullName>
    </submittedName>
</protein>
<dbReference type="Pfam" id="PF21095">
    <property type="entry name" value="CarD_C"/>
    <property type="match status" value="1"/>
</dbReference>
<dbReference type="InterPro" id="IPR003711">
    <property type="entry name" value="CarD-like/TRCF_RID"/>
</dbReference>
<dbReference type="Gene3D" id="1.20.58.1290">
    <property type="entry name" value="CarD-like, C-terminal domain"/>
    <property type="match status" value="1"/>
</dbReference>
<proteinExistence type="predicted"/>
<dbReference type="OrthoDB" id="9786074at2"/>
<dbReference type="InterPro" id="IPR036101">
    <property type="entry name" value="CarD-like/TRCF_RID_sf"/>
</dbReference>
<dbReference type="RefSeq" id="WP_136777900.1">
    <property type="nucleotide sequence ID" value="NZ_SUPK01000005.1"/>
</dbReference>
<evidence type="ECO:0000259" key="1">
    <source>
        <dbReference type="SMART" id="SM01058"/>
    </source>
</evidence>
<name>A0A4U0FAJ7_9BACL</name>
<evidence type="ECO:0000313" key="2">
    <source>
        <dbReference type="EMBL" id="TJY41765.1"/>
    </source>
</evidence>
<comment type="caution">
    <text evidence="2">The sequence shown here is derived from an EMBL/GenBank/DDBJ whole genome shotgun (WGS) entry which is preliminary data.</text>
</comment>
<dbReference type="SMART" id="SM01058">
    <property type="entry name" value="CarD_TRCF"/>
    <property type="match status" value="1"/>
</dbReference>
<dbReference type="InterPro" id="IPR048792">
    <property type="entry name" value="CarD_C"/>
</dbReference>